<gene>
    <name evidence="10" type="ORF">KIH74_34260</name>
</gene>
<dbReference type="Gene3D" id="3.40.50.720">
    <property type="entry name" value="NAD(P)-binding Rossmann-like Domain"/>
    <property type="match status" value="1"/>
</dbReference>
<evidence type="ECO:0000313" key="10">
    <source>
        <dbReference type="EMBL" id="MBT0774060.1"/>
    </source>
</evidence>
<dbReference type="InterPro" id="IPR023209">
    <property type="entry name" value="DAO"/>
</dbReference>
<dbReference type="Proteomes" id="UP001197247">
    <property type="component" value="Unassembled WGS sequence"/>
</dbReference>
<evidence type="ECO:0000259" key="9">
    <source>
        <dbReference type="Pfam" id="PF01266"/>
    </source>
</evidence>
<evidence type="ECO:0000256" key="3">
    <source>
        <dbReference type="ARBA" id="ARBA00022630"/>
    </source>
</evidence>
<keyword evidence="11" id="KW-1185">Reference proteome</keyword>
<comment type="cofactor">
    <cofactor evidence="1">
        <name>FAD</name>
        <dbReference type="ChEBI" id="CHEBI:57692"/>
    </cofactor>
</comment>
<feature type="domain" description="FAD dependent oxidoreductase" evidence="9">
    <location>
        <begin position="3"/>
        <end position="312"/>
    </location>
</feature>
<dbReference type="PIRSF" id="PIRSF000189">
    <property type="entry name" value="D-aa_oxidase"/>
    <property type="match status" value="1"/>
</dbReference>
<reference evidence="10 11" key="1">
    <citation type="submission" date="2021-05" db="EMBL/GenBank/DDBJ databases">
        <title>Kineosporia and Streptomyces sp. nov. two new marine actinobacteria isolated from Coral.</title>
        <authorList>
            <person name="Buangrab K."/>
            <person name="Sutthacheep M."/>
            <person name="Yeemin T."/>
            <person name="Harunari E."/>
            <person name="Igarashi Y."/>
            <person name="Kanchanasin P."/>
            <person name="Tanasupawat S."/>
            <person name="Phongsopitanun W."/>
        </authorList>
    </citation>
    <scope>NUCLEOTIDE SEQUENCE [LARGE SCALE GENOMIC DNA]</scope>
    <source>
        <strain evidence="10 11">J2-2</strain>
    </source>
</reference>
<evidence type="ECO:0000256" key="2">
    <source>
        <dbReference type="ARBA" id="ARBA00006730"/>
    </source>
</evidence>
<dbReference type="InterPro" id="IPR006076">
    <property type="entry name" value="FAD-dep_OxRdtase"/>
</dbReference>
<dbReference type="SUPFAM" id="SSF51971">
    <property type="entry name" value="Nucleotide-binding domain"/>
    <property type="match status" value="1"/>
</dbReference>
<sequence length="315" mass="33766">MADVVVVGGGIIGLTCAVRLLEAGHRVRVVSAHPPELTVSAVAAAVWYPTHIDADDRVLVWGQQALLELARQASEGVPGVTMRSSRMLLRGDTATPWWAQGVPEFRLEPPPDERFTGEWRFTVPAVQTRSYLYWLIEQVEALGGTIERRRLDSLAEAGTDAGVVVNATGLAARELVPDPAVHPIRGRILVLTNPGITVSHRDEDDPEGGVYVHPRSRDVVAGGTFEPGQDDLSPDAGVTDSILRRCVAMVPELAKARVLREVAGLRPGRHGGPRLEEDPEPLPGGARLVHCYGHGGAGITLSWGCADEVARLVTA</sequence>
<accession>A0ABS5TTD8</accession>
<evidence type="ECO:0000313" key="11">
    <source>
        <dbReference type="Proteomes" id="UP001197247"/>
    </source>
</evidence>
<dbReference type="Pfam" id="PF01266">
    <property type="entry name" value="DAO"/>
    <property type="match status" value="1"/>
</dbReference>
<comment type="similarity">
    <text evidence="2">Belongs to the DAMOX/DASOX family.</text>
</comment>
<organism evidence="10 11">
    <name type="scientific">Kineosporia corallincola</name>
    <dbReference type="NCBI Taxonomy" id="2835133"/>
    <lineage>
        <taxon>Bacteria</taxon>
        <taxon>Bacillati</taxon>
        <taxon>Actinomycetota</taxon>
        <taxon>Actinomycetes</taxon>
        <taxon>Kineosporiales</taxon>
        <taxon>Kineosporiaceae</taxon>
        <taxon>Kineosporia</taxon>
    </lineage>
</organism>
<proteinExistence type="inferred from homology"/>
<evidence type="ECO:0000256" key="8">
    <source>
        <dbReference type="ARBA" id="ARBA00049547"/>
    </source>
</evidence>
<dbReference type="PANTHER" id="PTHR11530">
    <property type="entry name" value="D-AMINO ACID OXIDASE"/>
    <property type="match status" value="1"/>
</dbReference>
<keyword evidence="4" id="KW-0274">FAD</keyword>
<dbReference type="EMBL" id="JAHBAY010000023">
    <property type="protein sequence ID" value="MBT0774060.1"/>
    <property type="molecule type" value="Genomic_DNA"/>
</dbReference>
<evidence type="ECO:0000256" key="1">
    <source>
        <dbReference type="ARBA" id="ARBA00001974"/>
    </source>
</evidence>
<evidence type="ECO:0000256" key="4">
    <source>
        <dbReference type="ARBA" id="ARBA00022827"/>
    </source>
</evidence>
<evidence type="ECO:0000256" key="7">
    <source>
        <dbReference type="ARBA" id="ARBA00039751"/>
    </source>
</evidence>
<dbReference type="Gene3D" id="3.30.9.10">
    <property type="entry name" value="D-Amino Acid Oxidase, subunit A, domain 2"/>
    <property type="match status" value="1"/>
</dbReference>
<dbReference type="EC" id="1.4.3.3" evidence="6"/>
<protein>
    <recommendedName>
        <fullName evidence="7">D-amino-acid oxidase</fullName>
        <ecNumber evidence="6">1.4.3.3</ecNumber>
    </recommendedName>
</protein>
<dbReference type="PANTHER" id="PTHR11530:SF11">
    <property type="entry name" value="D-ASPARTATE OXIDASE"/>
    <property type="match status" value="1"/>
</dbReference>
<keyword evidence="3" id="KW-0285">Flavoprotein</keyword>
<name>A0ABS5TTD8_9ACTN</name>
<comment type="catalytic activity">
    <reaction evidence="8">
        <text>a D-alpha-amino acid + O2 + H2O = a 2-oxocarboxylate + H2O2 + NH4(+)</text>
        <dbReference type="Rhea" id="RHEA:21816"/>
        <dbReference type="ChEBI" id="CHEBI:15377"/>
        <dbReference type="ChEBI" id="CHEBI:15379"/>
        <dbReference type="ChEBI" id="CHEBI:16240"/>
        <dbReference type="ChEBI" id="CHEBI:28938"/>
        <dbReference type="ChEBI" id="CHEBI:35179"/>
        <dbReference type="ChEBI" id="CHEBI:59871"/>
        <dbReference type="EC" id="1.4.3.3"/>
    </reaction>
    <physiologicalReaction direction="left-to-right" evidence="8">
        <dbReference type="Rhea" id="RHEA:21817"/>
    </physiologicalReaction>
</comment>
<evidence type="ECO:0000256" key="6">
    <source>
        <dbReference type="ARBA" id="ARBA00039101"/>
    </source>
</evidence>
<keyword evidence="5" id="KW-0560">Oxidoreductase</keyword>
<comment type="caution">
    <text evidence="10">The sequence shown here is derived from an EMBL/GenBank/DDBJ whole genome shotgun (WGS) entry which is preliminary data.</text>
</comment>
<dbReference type="SUPFAM" id="SSF54373">
    <property type="entry name" value="FAD-linked reductases, C-terminal domain"/>
    <property type="match status" value="1"/>
</dbReference>
<evidence type="ECO:0000256" key="5">
    <source>
        <dbReference type="ARBA" id="ARBA00023002"/>
    </source>
</evidence>
<dbReference type="RefSeq" id="WP_214160598.1">
    <property type="nucleotide sequence ID" value="NZ_JAHBAY010000023.1"/>
</dbReference>